<dbReference type="PANTHER" id="PTHR42985:SF5">
    <property type="entry name" value="FI02094P-RELATED"/>
    <property type="match status" value="1"/>
</dbReference>
<evidence type="ECO:0000256" key="10">
    <source>
        <dbReference type="ARBA" id="ARBA00023201"/>
    </source>
</evidence>
<evidence type="ECO:0000256" key="13">
    <source>
        <dbReference type="SAM" id="Phobius"/>
    </source>
</evidence>
<evidence type="ECO:0000256" key="6">
    <source>
        <dbReference type="ARBA" id="ARBA00022989"/>
    </source>
</evidence>
<dbReference type="PROSITE" id="PS51257">
    <property type="entry name" value="PROKAR_LIPOPROTEIN"/>
    <property type="match status" value="1"/>
</dbReference>
<keyword evidence="8" id="KW-0406">Ion transport</keyword>
<dbReference type="KEGG" id="mde:101895849"/>
<dbReference type="GO" id="GO:0015293">
    <property type="term" value="F:symporter activity"/>
    <property type="evidence" value="ECO:0007669"/>
    <property type="project" value="TreeGrafter"/>
</dbReference>
<feature type="transmembrane region" description="Helical" evidence="13">
    <location>
        <begin position="455"/>
        <end position="476"/>
    </location>
</feature>
<evidence type="ECO:0000256" key="8">
    <source>
        <dbReference type="ARBA" id="ARBA00023065"/>
    </source>
</evidence>
<evidence type="ECO:0000256" key="12">
    <source>
        <dbReference type="SAM" id="MobiDB-lite"/>
    </source>
</evidence>
<accession>A0A1I8MDU3</accession>
<feature type="transmembrane region" description="Helical" evidence="13">
    <location>
        <begin position="292"/>
        <end position="318"/>
    </location>
</feature>
<dbReference type="Pfam" id="PF00474">
    <property type="entry name" value="SSF"/>
    <property type="match status" value="1"/>
</dbReference>
<dbReference type="InterPro" id="IPR001734">
    <property type="entry name" value="Na/solute_symporter"/>
</dbReference>
<dbReference type="PANTHER" id="PTHR42985">
    <property type="entry name" value="SODIUM-COUPLED MONOCARBOXYLATE TRANSPORTER"/>
    <property type="match status" value="1"/>
</dbReference>
<dbReference type="CDD" id="cd11492">
    <property type="entry name" value="SLC5sbd_NIS-SMVT"/>
    <property type="match status" value="1"/>
</dbReference>
<evidence type="ECO:0000313" key="15">
    <source>
        <dbReference type="Proteomes" id="UP001652621"/>
    </source>
</evidence>
<evidence type="ECO:0000256" key="2">
    <source>
        <dbReference type="ARBA" id="ARBA00006434"/>
    </source>
</evidence>
<keyword evidence="3" id="KW-0813">Transport</keyword>
<evidence type="ECO:0000256" key="3">
    <source>
        <dbReference type="ARBA" id="ARBA00022448"/>
    </source>
</evidence>
<feature type="transmembrane region" description="Helical" evidence="13">
    <location>
        <begin position="353"/>
        <end position="377"/>
    </location>
</feature>
<dbReference type="Proteomes" id="UP001652621">
    <property type="component" value="Unplaced"/>
</dbReference>
<keyword evidence="4" id="KW-1003">Cell membrane</keyword>
<organism evidence="14">
    <name type="scientific">Musca domestica</name>
    <name type="common">House fly</name>
    <dbReference type="NCBI Taxonomy" id="7370"/>
    <lineage>
        <taxon>Eukaryota</taxon>
        <taxon>Metazoa</taxon>
        <taxon>Ecdysozoa</taxon>
        <taxon>Arthropoda</taxon>
        <taxon>Hexapoda</taxon>
        <taxon>Insecta</taxon>
        <taxon>Pterygota</taxon>
        <taxon>Neoptera</taxon>
        <taxon>Endopterygota</taxon>
        <taxon>Diptera</taxon>
        <taxon>Brachycera</taxon>
        <taxon>Muscomorpha</taxon>
        <taxon>Muscoidea</taxon>
        <taxon>Muscidae</taxon>
        <taxon>Musca</taxon>
    </lineage>
</organism>
<dbReference type="InterPro" id="IPR051163">
    <property type="entry name" value="Sodium:Solute_Symporter_SSF"/>
</dbReference>
<evidence type="ECO:0000256" key="4">
    <source>
        <dbReference type="ARBA" id="ARBA00022475"/>
    </source>
</evidence>
<feature type="transmembrane region" description="Helical" evidence="13">
    <location>
        <begin position="531"/>
        <end position="553"/>
    </location>
</feature>
<keyword evidence="15" id="KW-1185">Reference proteome</keyword>
<feature type="transmembrane region" description="Helical" evidence="13">
    <location>
        <begin position="423"/>
        <end position="448"/>
    </location>
</feature>
<name>A0A1I8MDU3_MUSDO</name>
<dbReference type="Gene3D" id="1.20.1730.10">
    <property type="entry name" value="Sodium/glucose cotransporter"/>
    <property type="match status" value="1"/>
</dbReference>
<feature type="transmembrane region" description="Helical" evidence="13">
    <location>
        <begin position="253"/>
        <end position="271"/>
    </location>
</feature>
<dbReference type="InterPro" id="IPR038377">
    <property type="entry name" value="Na/Glc_symporter_sf"/>
</dbReference>
<dbReference type="VEuPathDB" id="VectorBase:MDOA003868"/>
<comment type="subcellular location">
    <subcellularLocation>
        <location evidence="1">Cell membrane</location>
        <topology evidence="1">Multi-pass membrane protein</topology>
    </subcellularLocation>
</comment>
<evidence type="ECO:0000256" key="5">
    <source>
        <dbReference type="ARBA" id="ARBA00022692"/>
    </source>
</evidence>
<proteinExistence type="inferred from homology"/>
<keyword evidence="7" id="KW-0915">Sodium</keyword>
<keyword evidence="10" id="KW-0739">Sodium transport</keyword>
<feature type="transmembrane region" description="Helical" evidence="13">
    <location>
        <begin position="140"/>
        <end position="167"/>
    </location>
</feature>
<feature type="transmembrane region" description="Helical" evidence="13">
    <location>
        <begin position="173"/>
        <end position="192"/>
    </location>
</feature>
<dbReference type="PROSITE" id="PS50283">
    <property type="entry name" value="NA_SOLUT_SYMP_3"/>
    <property type="match status" value="1"/>
</dbReference>
<dbReference type="AlphaFoldDB" id="A0A1I8MDU3"/>
<evidence type="ECO:0000313" key="16">
    <source>
        <dbReference type="RefSeq" id="XP_005186725.1"/>
    </source>
</evidence>
<comment type="similarity">
    <text evidence="2 11">Belongs to the sodium:solute symporter (SSF) (TC 2.A.21) family.</text>
</comment>
<dbReference type="GO" id="GO:0005886">
    <property type="term" value="C:plasma membrane"/>
    <property type="evidence" value="ECO:0007669"/>
    <property type="project" value="UniProtKB-SubCell"/>
</dbReference>
<evidence type="ECO:0000256" key="1">
    <source>
        <dbReference type="ARBA" id="ARBA00004651"/>
    </source>
</evidence>
<dbReference type="RefSeq" id="XP_005186725.1">
    <property type="nucleotide sequence ID" value="XM_005186668.3"/>
</dbReference>
<reference evidence="14" key="1">
    <citation type="submission" date="2021-01" db="UniProtKB">
        <authorList>
            <consortium name="EnsemblMetazoa"/>
        </authorList>
    </citation>
    <scope>IDENTIFICATION</scope>
    <source>
        <strain evidence="14">Aabys</strain>
    </source>
</reference>
<sequence>MNVDEVRQSLQSFGWVDYMVFILMLASCAAIGVYFALQMRRKSKLNQDLTNKDAEDDYLVGGRKMKIFPIAMSLISSFISGITLLGTPTEIYLYGTQYLYIIVAMISMGFLMHYFYLPVYHELKLISTYQYLESRFDKKVRLFGSVLFICGTMLWLPIVIYVPALAFNQATGANIHLVTPMVCLVCIFYTCVGGLKAVVWTDVVQTLLMCGAMVLIMIKGTMDIGGPAVVFRKAMDSGRIEAPNFTFDIFERYTIWSLVIGGVPHWLKSNAINQNMIQRYLSLPTLAAARKAIWYFIAGVLIFLVICGYSGLLIYATYSECDPLETKLAKRKDQLLSLLVMETLKDFPGLPGLFVAGVFSAALSSLSTGLNSMSAVILEDFFKMFVKKPLTKRQTAFIMRFVVVLFGALCVGLVFVVEQLGTVLQLSITLSSVANGPLLGIFTAGLMIPWVGGTGALVGGFVSLTFMIWMCVSAQLDLASGAVKYIRKPYTTMGCNYTFVDLIPMSQVSENITEVLEEVSPPSLKVYHISYLFYTMVGAVITIAIALAVTFALGTHKIDSVDSTLLSPFARRWIERQRQKKPTVPSTTDPKLRNGNFKTIEETKT</sequence>
<dbReference type="eggNOG" id="KOG2349">
    <property type="taxonomic scope" value="Eukaryota"/>
</dbReference>
<feature type="transmembrane region" description="Helical" evidence="13">
    <location>
        <begin position="18"/>
        <end position="37"/>
    </location>
</feature>
<reference evidence="16" key="2">
    <citation type="submission" date="2025-04" db="UniProtKB">
        <authorList>
            <consortium name="RefSeq"/>
        </authorList>
    </citation>
    <scope>IDENTIFICATION</scope>
    <source>
        <strain evidence="16">Aabys</strain>
    </source>
</reference>
<keyword evidence="9 13" id="KW-0472">Membrane</keyword>
<feature type="transmembrane region" description="Helical" evidence="13">
    <location>
        <begin position="98"/>
        <end position="119"/>
    </location>
</feature>
<evidence type="ECO:0000313" key="14">
    <source>
        <dbReference type="EnsemblMetazoa" id="MDOA003868-PA"/>
    </source>
</evidence>
<feature type="region of interest" description="Disordered" evidence="12">
    <location>
        <begin position="577"/>
        <end position="605"/>
    </location>
</feature>
<feature type="transmembrane region" description="Helical" evidence="13">
    <location>
        <begin position="67"/>
        <end position="86"/>
    </location>
</feature>
<dbReference type="VEuPathDB" id="VectorBase:MDOMA2_017672"/>
<dbReference type="OrthoDB" id="6132759at2759"/>
<feature type="transmembrane region" description="Helical" evidence="13">
    <location>
        <begin position="199"/>
        <end position="218"/>
    </location>
</feature>
<dbReference type="STRING" id="7370.A0A1I8MDU3"/>
<dbReference type="NCBIfam" id="TIGR00813">
    <property type="entry name" value="sss"/>
    <property type="match status" value="1"/>
</dbReference>
<gene>
    <name evidence="14" type="primary">101895849</name>
    <name evidence="16" type="synonym">LOC101895849</name>
</gene>
<keyword evidence="6 13" id="KW-1133">Transmembrane helix</keyword>
<dbReference type="EnsemblMetazoa" id="MDOA003868-RA">
    <property type="protein sequence ID" value="MDOA003868-PA"/>
    <property type="gene ID" value="MDOA003868"/>
</dbReference>
<evidence type="ECO:0000256" key="9">
    <source>
        <dbReference type="ARBA" id="ARBA00023136"/>
    </source>
</evidence>
<evidence type="ECO:0000256" key="7">
    <source>
        <dbReference type="ARBA" id="ARBA00023053"/>
    </source>
</evidence>
<keyword evidence="5 13" id="KW-0812">Transmembrane</keyword>
<protein>
    <submittedName>
        <fullName evidence="16">Sodium-coupled monocarboxylate transporter 1</fullName>
    </submittedName>
</protein>
<feature type="transmembrane region" description="Helical" evidence="13">
    <location>
        <begin position="397"/>
        <end position="417"/>
    </location>
</feature>
<dbReference type="GeneID" id="101895849"/>
<dbReference type="GO" id="GO:0006814">
    <property type="term" value="P:sodium ion transport"/>
    <property type="evidence" value="ECO:0007669"/>
    <property type="project" value="UniProtKB-KW"/>
</dbReference>
<evidence type="ECO:0000256" key="11">
    <source>
        <dbReference type="RuleBase" id="RU362091"/>
    </source>
</evidence>